<dbReference type="Proteomes" id="UP000231152">
    <property type="component" value="Unassembled WGS sequence"/>
</dbReference>
<evidence type="ECO:0000313" key="3">
    <source>
        <dbReference type="Proteomes" id="UP000231152"/>
    </source>
</evidence>
<gene>
    <name evidence="2" type="ORF">COV04_03945</name>
</gene>
<dbReference type="EMBL" id="PFET01000013">
    <property type="protein sequence ID" value="PJE75553.1"/>
    <property type="molecule type" value="Genomic_DNA"/>
</dbReference>
<name>A0A2M8LDP6_9BACT</name>
<feature type="domain" description="Chorismate mutase" evidence="1">
    <location>
        <begin position="4"/>
        <end position="65"/>
    </location>
</feature>
<sequence>MKLRNYLAKEIAILKRAGGQSIVVPKGEAERRRGARRAAKGTILKIEFIEEVMTLLINEARAVQEPLPLSRRALNDRPVRGWSL</sequence>
<dbReference type="InterPro" id="IPR036263">
    <property type="entry name" value="Chorismate_II_sf"/>
</dbReference>
<protein>
    <recommendedName>
        <fullName evidence="1">Chorismate mutase domain-containing protein</fullName>
    </recommendedName>
</protein>
<dbReference type="InterPro" id="IPR002701">
    <property type="entry name" value="CM_II_prokaryot"/>
</dbReference>
<dbReference type="InterPro" id="IPR036979">
    <property type="entry name" value="CM_dom_sf"/>
</dbReference>
<comment type="caution">
    <text evidence="2">The sequence shown here is derived from an EMBL/GenBank/DDBJ whole genome shotgun (WGS) entry which is preliminary data.</text>
</comment>
<dbReference type="Gene3D" id="1.20.59.10">
    <property type="entry name" value="Chorismate mutase"/>
    <property type="match status" value="1"/>
</dbReference>
<dbReference type="Pfam" id="PF01817">
    <property type="entry name" value="CM_2"/>
    <property type="match status" value="1"/>
</dbReference>
<organism evidence="2 3">
    <name type="scientific">Candidatus Uhrbacteria bacterium CG10_big_fil_rev_8_21_14_0_10_48_11</name>
    <dbReference type="NCBI Taxonomy" id="1975037"/>
    <lineage>
        <taxon>Bacteria</taxon>
        <taxon>Candidatus Uhriibacteriota</taxon>
    </lineage>
</organism>
<evidence type="ECO:0000313" key="2">
    <source>
        <dbReference type="EMBL" id="PJE75553.1"/>
    </source>
</evidence>
<proteinExistence type="predicted"/>
<accession>A0A2M8LDP6</accession>
<dbReference type="GO" id="GO:0004106">
    <property type="term" value="F:chorismate mutase activity"/>
    <property type="evidence" value="ECO:0007669"/>
    <property type="project" value="InterPro"/>
</dbReference>
<evidence type="ECO:0000259" key="1">
    <source>
        <dbReference type="Pfam" id="PF01817"/>
    </source>
</evidence>
<reference evidence="2 3" key="1">
    <citation type="submission" date="2017-09" db="EMBL/GenBank/DDBJ databases">
        <title>Depth-based differentiation of microbial function through sediment-hosted aquifers and enrichment of novel symbionts in the deep terrestrial subsurface.</title>
        <authorList>
            <person name="Probst A.J."/>
            <person name="Ladd B."/>
            <person name="Jarett J.K."/>
            <person name="Geller-Mcgrath D.E."/>
            <person name="Sieber C.M."/>
            <person name="Emerson J.B."/>
            <person name="Anantharaman K."/>
            <person name="Thomas B.C."/>
            <person name="Malmstrom R."/>
            <person name="Stieglmeier M."/>
            <person name="Klingl A."/>
            <person name="Woyke T."/>
            <person name="Ryan C.M."/>
            <person name="Banfield J.F."/>
        </authorList>
    </citation>
    <scope>NUCLEOTIDE SEQUENCE [LARGE SCALE GENOMIC DNA]</scope>
    <source>
        <strain evidence="2">CG10_big_fil_rev_8_21_14_0_10_48_11</strain>
    </source>
</reference>
<dbReference type="GO" id="GO:0046417">
    <property type="term" value="P:chorismate metabolic process"/>
    <property type="evidence" value="ECO:0007669"/>
    <property type="project" value="InterPro"/>
</dbReference>
<dbReference type="AlphaFoldDB" id="A0A2M8LDP6"/>
<dbReference type="SUPFAM" id="SSF48600">
    <property type="entry name" value="Chorismate mutase II"/>
    <property type="match status" value="1"/>
</dbReference>